<dbReference type="Gene3D" id="4.10.280.10">
    <property type="entry name" value="Helix-loop-helix DNA-binding domain"/>
    <property type="match status" value="1"/>
</dbReference>
<evidence type="ECO:0000256" key="5">
    <source>
        <dbReference type="ARBA" id="ARBA00023242"/>
    </source>
</evidence>
<dbReference type="InterPro" id="IPR015660">
    <property type="entry name" value="MASH1/Ascl1a-like"/>
</dbReference>
<feature type="region of interest" description="Disordered" evidence="6">
    <location>
        <begin position="1"/>
        <end position="60"/>
    </location>
</feature>
<dbReference type="Pfam" id="PF00010">
    <property type="entry name" value="HLH"/>
    <property type="match status" value="1"/>
</dbReference>
<dbReference type="GO" id="GO:0000977">
    <property type="term" value="F:RNA polymerase II transcription regulatory region sequence-specific DNA binding"/>
    <property type="evidence" value="ECO:0007669"/>
    <property type="project" value="TreeGrafter"/>
</dbReference>
<dbReference type="GO" id="GO:0090575">
    <property type="term" value="C:RNA polymerase II transcription regulator complex"/>
    <property type="evidence" value="ECO:0007669"/>
    <property type="project" value="TreeGrafter"/>
</dbReference>
<reference evidence="8 9" key="1">
    <citation type="submission" date="2024-04" db="EMBL/GenBank/DDBJ databases">
        <authorList>
            <person name="Fracassetti M."/>
        </authorList>
    </citation>
    <scope>NUCLEOTIDE SEQUENCE [LARGE SCALE GENOMIC DNA]</scope>
</reference>
<evidence type="ECO:0000313" key="9">
    <source>
        <dbReference type="Proteomes" id="UP001497516"/>
    </source>
</evidence>
<dbReference type="SUPFAM" id="SSF47459">
    <property type="entry name" value="HLH, helix-loop-helix DNA-binding domain"/>
    <property type="match status" value="1"/>
</dbReference>
<dbReference type="EMBL" id="OZ034816">
    <property type="protein sequence ID" value="CAL1375508.1"/>
    <property type="molecule type" value="Genomic_DNA"/>
</dbReference>
<sequence>MDHDHVLPPQAPAADDHEVDDSGITMSPRRRKSSVAFAGGQDDEDHQEQLQAGDDDKNESLQKVTRKMMHRDVERQRRQDTKALYASLRSLLPIEYLKGKRSISDQVHQAAIYICHKEAKIRELTRKRDELILTAKNPSSPSSLKSRTSNLETRDNCAITVEPCLVGGEVIAMEIGLVTKRSSIITNDQKGGGVSVVFGALIRQGLDIVSYISTRVGDKMIHSINAKVCDGRSIDAAQLQHNLTASLSLNHEASKSKPIWAT</sequence>
<keyword evidence="2" id="KW-0805">Transcription regulation</keyword>
<evidence type="ECO:0000256" key="2">
    <source>
        <dbReference type="ARBA" id="ARBA00023015"/>
    </source>
</evidence>
<dbReference type="GO" id="GO:0000981">
    <property type="term" value="F:DNA-binding transcription factor activity, RNA polymerase II-specific"/>
    <property type="evidence" value="ECO:0007669"/>
    <property type="project" value="TreeGrafter"/>
</dbReference>
<dbReference type="PANTHER" id="PTHR13935">
    <property type="entry name" value="ACHAETE-SCUTE TRANSCRIPTION FACTOR-RELATED"/>
    <property type="match status" value="1"/>
</dbReference>
<keyword evidence="9" id="KW-1185">Reference proteome</keyword>
<dbReference type="InterPro" id="IPR036638">
    <property type="entry name" value="HLH_DNA-bd_sf"/>
</dbReference>
<evidence type="ECO:0000259" key="7">
    <source>
        <dbReference type="PROSITE" id="PS50888"/>
    </source>
</evidence>
<dbReference type="PROSITE" id="PS50888">
    <property type="entry name" value="BHLH"/>
    <property type="match status" value="1"/>
</dbReference>
<proteinExistence type="predicted"/>
<feature type="domain" description="BHLH" evidence="7">
    <location>
        <begin position="65"/>
        <end position="117"/>
    </location>
</feature>
<evidence type="ECO:0000256" key="3">
    <source>
        <dbReference type="ARBA" id="ARBA00023125"/>
    </source>
</evidence>
<dbReference type="Proteomes" id="UP001497516">
    <property type="component" value="Chromosome 3"/>
</dbReference>
<keyword evidence="5" id="KW-0539">Nucleus</keyword>
<dbReference type="CDD" id="cd18914">
    <property type="entry name" value="bHLH_AtORG2_like"/>
    <property type="match status" value="1"/>
</dbReference>
<keyword evidence="3" id="KW-0238">DNA-binding</keyword>
<protein>
    <recommendedName>
        <fullName evidence="7">BHLH domain-containing protein</fullName>
    </recommendedName>
</protein>
<dbReference type="InterPro" id="IPR011598">
    <property type="entry name" value="bHLH_dom"/>
</dbReference>
<evidence type="ECO:0000256" key="1">
    <source>
        <dbReference type="ARBA" id="ARBA00004123"/>
    </source>
</evidence>
<dbReference type="PANTHER" id="PTHR13935:SF106">
    <property type="entry name" value="ACHAETE-SCUTE COMPLEX PROTEIN T5-RELATED"/>
    <property type="match status" value="1"/>
</dbReference>
<comment type="subcellular location">
    <subcellularLocation>
        <location evidence="1">Nucleus</location>
    </subcellularLocation>
</comment>
<evidence type="ECO:0000313" key="8">
    <source>
        <dbReference type="EMBL" id="CAL1375508.1"/>
    </source>
</evidence>
<evidence type="ECO:0000256" key="4">
    <source>
        <dbReference type="ARBA" id="ARBA00023163"/>
    </source>
</evidence>
<dbReference type="AlphaFoldDB" id="A0AAV2DPK1"/>
<name>A0AAV2DPK1_9ROSI</name>
<dbReference type="GO" id="GO:0046983">
    <property type="term" value="F:protein dimerization activity"/>
    <property type="evidence" value="ECO:0007669"/>
    <property type="project" value="InterPro"/>
</dbReference>
<evidence type="ECO:0000256" key="6">
    <source>
        <dbReference type="SAM" id="MobiDB-lite"/>
    </source>
</evidence>
<organism evidence="8 9">
    <name type="scientific">Linum trigynum</name>
    <dbReference type="NCBI Taxonomy" id="586398"/>
    <lineage>
        <taxon>Eukaryota</taxon>
        <taxon>Viridiplantae</taxon>
        <taxon>Streptophyta</taxon>
        <taxon>Embryophyta</taxon>
        <taxon>Tracheophyta</taxon>
        <taxon>Spermatophyta</taxon>
        <taxon>Magnoliopsida</taxon>
        <taxon>eudicotyledons</taxon>
        <taxon>Gunneridae</taxon>
        <taxon>Pentapetalae</taxon>
        <taxon>rosids</taxon>
        <taxon>fabids</taxon>
        <taxon>Malpighiales</taxon>
        <taxon>Linaceae</taxon>
        <taxon>Linum</taxon>
    </lineage>
</organism>
<gene>
    <name evidence="8" type="ORF">LTRI10_LOCUS17300</name>
</gene>
<keyword evidence="4" id="KW-0804">Transcription</keyword>
<accession>A0AAV2DPK1</accession>